<dbReference type="Proteomes" id="UP001480595">
    <property type="component" value="Unassembled WGS sequence"/>
</dbReference>
<gene>
    <name evidence="1" type="ORF">PG994_000532</name>
</gene>
<evidence type="ECO:0000313" key="1">
    <source>
        <dbReference type="EMBL" id="KAK8091027.1"/>
    </source>
</evidence>
<evidence type="ECO:0000313" key="2">
    <source>
        <dbReference type="Proteomes" id="UP001480595"/>
    </source>
</evidence>
<sequence>MLLPRCCDKLDEERFNDMCLNCRTPAEVELGKPYRCSRECRKRIPLLDTQDPQTKFDDFVTEYWPVAYRTRYERQRDERKLPREVCGWASSFTGR</sequence>
<name>A0ABR1X6M8_9PEZI</name>
<protein>
    <submittedName>
        <fullName evidence="1">Uncharacterized protein</fullName>
    </submittedName>
</protein>
<reference evidence="1 2" key="1">
    <citation type="submission" date="2023-01" db="EMBL/GenBank/DDBJ databases">
        <title>Analysis of 21 Apiospora genomes using comparative genomics revels a genus with tremendous synthesis potential of carbohydrate active enzymes and secondary metabolites.</title>
        <authorList>
            <person name="Sorensen T."/>
        </authorList>
    </citation>
    <scope>NUCLEOTIDE SEQUENCE [LARGE SCALE GENOMIC DNA]</scope>
    <source>
        <strain evidence="1 2">CBS 135458</strain>
    </source>
</reference>
<proteinExistence type="predicted"/>
<dbReference type="EMBL" id="JAQQWL010000001">
    <property type="protein sequence ID" value="KAK8091027.1"/>
    <property type="molecule type" value="Genomic_DNA"/>
</dbReference>
<accession>A0ABR1X6M8</accession>
<dbReference type="GeneID" id="92085004"/>
<dbReference type="RefSeq" id="XP_066722573.1">
    <property type="nucleotide sequence ID" value="XM_066851941.1"/>
</dbReference>
<keyword evidence="2" id="KW-1185">Reference proteome</keyword>
<organism evidence="1 2">
    <name type="scientific">Apiospora phragmitis</name>
    <dbReference type="NCBI Taxonomy" id="2905665"/>
    <lineage>
        <taxon>Eukaryota</taxon>
        <taxon>Fungi</taxon>
        <taxon>Dikarya</taxon>
        <taxon>Ascomycota</taxon>
        <taxon>Pezizomycotina</taxon>
        <taxon>Sordariomycetes</taxon>
        <taxon>Xylariomycetidae</taxon>
        <taxon>Amphisphaeriales</taxon>
        <taxon>Apiosporaceae</taxon>
        <taxon>Apiospora</taxon>
    </lineage>
</organism>
<comment type="caution">
    <text evidence="1">The sequence shown here is derived from an EMBL/GenBank/DDBJ whole genome shotgun (WGS) entry which is preliminary data.</text>
</comment>